<dbReference type="PANTHER" id="PTHR30486:SF6">
    <property type="entry name" value="TYPE IV PILUS RETRACTATION ATPASE PILT"/>
    <property type="match status" value="1"/>
</dbReference>
<dbReference type="SUPFAM" id="SSF52540">
    <property type="entry name" value="P-loop containing nucleoside triphosphate hydrolases"/>
    <property type="match status" value="1"/>
</dbReference>
<dbReference type="SMART" id="SM00382">
    <property type="entry name" value="AAA"/>
    <property type="match status" value="1"/>
</dbReference>
<dbReference type="Proteomes" id="UP001329505">
    <property type="component" value="Unassembled WGS sequence"/>
</dbReference>
<dbReference type="PANTHER" id="PTHR30486">
    <property type="entry name" value="TWITCHING MOTILITY PROTEIN PILT"/>
    <property type="match status" value="1"/>
</dbReference>
<dbReference type="GO" id="GO:0016887">
    <property type="term" value="F:ATP hydrolysis activity"/>
    <property type="evidence" value="ECO:0007669"/>
    <property type="project" value="InterPro"/>
</dbReference>
<gene>
    <name evidence="4" type="ORF">SAMN05216230_103549</name>
    <name evidence="3" type="ORF">V0R55_01785</name>
</gene>
<evidence type="ECO:0000313" key="4">
    <source>
        <dbReference type="EMBL" id="SEQ72618.1"/>
    </source>
</evidence>
<dbReference type="Gene3D" id="3.40.50.300">
    <property type="entry name" value="P-loop containing nucleotide triphosphate hydrolases"/>
    <property type="match status" value="1"/>
</dbReference>
<dbReference type="InterPro" id="IPR003593">
    <property type="entry name" value="AAA+_ATPase"/>
</dbReference>
<comment type="similarity">
    <text evidence="1">Belongs to the GSP E family.</text>
</comment>
<organism evidence="4 5">
    <name type="scientific">Pseudomonas soli</name>
    <dbReference type="NCBI Taxonomy" id="1306993"/>
    <lineage>
        <taxon>Bacteria</taxon>
        <taxon>Pseudomonadati</taxon>
        <taxon>Pseudomonadota</taxon>
        <taxon>Gammaproteobacteria</taxon>
        <taxon>Pseudomonadales</taxon>
        <taxon>Pseudomonadaceae</taxon>
        <taxon>Pseudomonas</taxon>
    </lineage>
</organism>
<evidence type="ECO:0000313" key="3">
    <source>
        <dbReference type="EMBL" id="MEE1878873.1"/>
    </source>
</evidence>
<evidence type="ECO:0000259" key="2">
    <source>
        <dbReference type="PROSITE" id="PS00662"/>
    </source>
</evidence>
<dbReference type="InterPro" id="IPR050921">
    <property type="entry name" value="T4SS_GSP_E_ATPase"/>
</dbReference>
<proteinExistence type="inferred from homology"/>
<protein>
    <submittedName>
        <fullName evidence="3">PilT/PilU family type 4a pilus ATPase</fullName>
    </submittedName>
    <submittedName>
        <fullName evidence="4">Twitching motility protein PilT</fullName>
    </submittedName>
</protein>
<dbReference type="InterPro" id="IPR006321">
    <property type="entry name" value="PilT/PilU"/>
</dbReference>
<dbReference type="NCBIfam" id="TIGR01420">
    <property type="entry name" value="pilT_fam"/>
    <property type="match status" value="1"/>
</dbReference>
<dbReference type="EMBL" id="FOEQ01000003">
    <property type="protein sequence ID" value="SEQ72618.1"/>
    <property type="molecule type" value="Genomic_DNA"/>
</dbReference>
<dbReference type="Proteomes" id="UP000199221">
    <property type="component" value="Unassembled WGS sequence"/>
</dbReference>
<name>A0A1H9IDK8_9PSED</name>
<dbReference type="InterPro" id="IPR001482">
    <property type="entry name" value="T2SS/T4SS_dom"/>
</dbReference>
<evidence type="ECO:0000256" key="1">
    <source>
        <dbReference type="ARBA" id="ARBA00006611"/>
    </source>
</evidence>
<dbReference type="EMBL" id="JAZDQQ010000001">
    <property type="protein sequence ID" value="MEE1878873.1"/>
    <property type="molecule type" value="Genomic_DNA"/>
</dbReference>
<dbReference type="Pfam" id="PF00437">
    <property type="entry name" value="T2SSE"/>
    <property type="match status" value="1"/>
</dbReference>
<evidence type="ECO:0000313" key="6">
    <source>
        <dbReference type="Proteomes" id="UP001329505"/>
    </source>
</evidence>
<dbReference type="PROSITE" id="PS00662">
    <property type="entry name" value="T2SP_E"/>
    <property type="match status" value="1"/>
</dbReference>
<sequence>MDVTELLGRAVAEGASDLHLAVGEPPLLRLDGELRRMAVPVLTCAALEQGMADLLDDGQRRQWLSGDELDLALSLPGVGRLRLNLFRQRNGLGASARLIPARVPSLDELDLNDVYQVVAQCRDGLVLVGGPTGSGKSSTLAALLDQINRERALQVITLEDPIEFIHSGQGCLVNQREIGVHSRDFAQGLRSALRQDPDVIMVGELRDLESIRLALRAAETGHLVLATVHTRSAVNSIDRLVEVFAAEEKPLVRMMLAESLRLVLAQVLVRRVGGGRVAAREVLIATPAVRNLIREGRMAQVQSVMQTGAALGMQTMEGAMRALRQKGLVD</sequence>
<dbReference type="InterPro" id="IPR027417">
    <property type="entry name" value="P-loop_NTPase"/>
</dbReference>
<dbReference type="CDD" id="cd01131">
    <property type="entry name" value="PilT"/>
    <property type="match status" value="1"/>
</dbReference>
<dbReference type="Gene3D" id="3.30.450.90">
    <property type="match status" value="1"/>
</dbReference>
<accession>A0A1H9IDK8</accession>
<reference evidence="4 5" key="1">
    <citation type="submission" date="2016-10" db="EMBL/GenBank/DDBJ databases">
        <authorList>
            <person name="de Groot N.N."/>
        </authorList>
    </citation>
    <scope>NUCLEOTIDE SEQUENCE [LARGE SCALE GENOMIC DNA]</scope>
    <source>
        <strain evidence="4 5">LMG 27941</strain>
    </source>
</reference>
<reference evidence="3 6" key="2">
    <citation type="submission" date="2024-01" db="EMBL/GenBank/DDBJ databases">
        <title>Unpublished Manusciprt.</title>
        <authorList>
            <person name="Duman M."/>
            <person name="Valdes E.G."/>
            <person name="Ajmi N."/>
            <person name="Altun S."/>
            <person name="Saticioglu I.B."/>
        </authorList>
    </citation>
    <scope>NUCLEOTIDE SEQUENCE [LARGE SCALE GENOMIC DNA]</scope>
    <source>
        <strain evidence="3 6">139P</strain>
    </source>
</reference>
<dbReference type="RefSeq" id="WP_094011025.1">
    <property type="nucleotide sequence ID" value="NZ_CATKPM010000011.1"/>
</dbReference>
<dbReference type="AlphaFoldDB" id="A0A1H9IDK8"/>
<dbReference type="GO" id="GO:0005524">
    <property type="term" value="F:ATP binding"/>
    <property type="evidence" value="ECO:0007669"/>
    <property type="project" value="InterPro"/>
</dbReference>
<feature type="domain" description="Bacterial type II secretion system protein E" evidence="2">
    <location>
        <begin position="193"/>
        <end position="207"/>
    </location>
</feature>
<keyword evidence="6" id="KW-1185">Reference proteome</keyword>
<evidence type="ECO:0000313" key="5">
    <source>
        <dbReference type="Proteomes" id="UP000199221"/>
    </source>
</evidence>